<dbReference type="EMBL" id="CAJVCH010547698">
    <property type="protein sequence ID" value="CAG7828480.1"/>
    <property type="molecule type" value="Genomic_DNA"/>
</dbReference>
<reference evidence="1" key="1">
    <citation type="submission" date="2021-06" db="EMBL/GenBank/DDBJ databases">
        <authorList>
            <person name="Hodson N. C."/>
            <person name="Mongue J. A."/>
            <person name="Jaron S. K."/>
        </authorList>
    </citation>
    <scope>NUCLEOTIDE SEQUENCE</scope>
</reference>
<proteinExistence type="predicted"/>
<organism evidence="1 2">
    <name type="scientific">Allacma fusca</name>
    <dbReference type="NCBI Taxonomy" id="39272"/>
    <lineage>
        <taxon>Eukaryota</taxon>
        <taxon>Metazoa</taxon>
        <taxon>Ecdysozoa</taxon>
        <taxon>Arthropoda</taxon>
        <taxon>Hexapoda</taxon>
        <taxon>Collembola</taxon>
        <taxon>Symphypleona</taxon>
        <taxon>Sminthuridae</taxon>
        <taxon>Allacma</taxon>
    </lineage>
</organism>
<dbReference type="Proteomes" id="UP000708208">
    <property type="component" value="Unassembled WGS sequence"/>
</dbReference>
<evidence type="ECO:0000313" key="2">
    <source>
        <dbReference type="Proteomes" id="UP000708208"/>
    </source>
</evidence>
<gene>
    <name evidence="1" type="ORF">AFUS01_LOCUS38405</name>
</gene>
<evidence type="ECO:0000313" key="1">
    <source>
        <dbReference type="EMBL" id="CAG7828480.1"/>
    </source>
</evidence>
<keyword evidence="2" id="KW-1185">Reference proteome</keyword>
<protein>
    <submittedName>
        <fullName evidence="1">Uncharacterized protein</fullName>
    </submittedName>
</protein>
<accession>A0A8J2Q077</accession>
<name>A0A8J2Q077_9HEXA</name>
<comment type="caution">
    <text evidence="1">The sequence shown here is derived from an EMBL/GenBank/DDBJ whole genome shotgun (WGS) entry which is preliminary data.</text>
</comment>
<sequence length="80" mass="8908">MRLFFSEPKVFPTFGILSPRLCRQKSNASNTICCTNITDDMLKTTTTDTGTLDANTDGKEIQSVQVFLQKSIDIITYIGI</sequence>
<dbReference type="AlphaFoldDB" id="A0A8J2Q077"/>